<dbReference type="Pfam" id="PF12796">
    <property type="entry name" value="Ank_2"/>
    <property type="match status" value="1"/>
</dbReference>
<feature type="repeat" description="ANK" evidence="3">
    <location>
        <begin position="271"/>
        <end position="303"/>
    </location>
</feature>
<evidence type="ECO:0000313" key="6">
    <source>
        <dbReference type="Proteomes" id="UP001283361"/>
    </source>
</evidence>
<proteinExistence type="predicted"/>
<dbReference type="Pfam" id="PF00023">
    <property type="entry name" value="Ank"/>
    <property type="match status" value="1"/>
</dbReference>
<dbReference type="InterPro" id="IPR002110">
    <property type="entry name" value="Ankyrin_rpt"/>
</dbReference>
<dbReference type="InterPro" id="IPR036770">
    <property type="entry name" value="Ankyrin_rpt-contain_sf"/>
</dbReference>
<dbReference type="AlphaFoldDB" id="A0AAE1DYK2"/>
<keyword evidence="1" id="KW-0677">Repeat</keyword>
<comment type="caution">
    <text evidence="5">The sequence shown here is derived from an EMBL/GenBank/DDBJ whole genome shotgun (WGS) entry which is preliminary data.</text>
</comment>
<dbReference type="PANTHER" id="PTHR24126">
    <property type="entry name" value="ANKYRIN REPEAT, PH AND SEC7 DOMAIN CONTAINING PROTEIN SECG-RELATED"/>
    <property type="match status" value="1"/>
</dbReference>
<evidence type="ECO:0000256" key="2">
    <source>
        <dbReference type="ARBA" id="ARBA00023043"/>
    </source>
</evidence>
<sequence>MSDMSAIEEKASEGHGEKGTKKNEASHCFQYFDQYVYPDLPKETKVFKPIRTERLDRAFDTQNEVLTQRSMSYEENLRFHGIFFLLTMDNFELCESISKLDLDEVNRLVASGRCSINGDVSRREPPIIECVRLKRLKEHDKEDARRCEMLQILVRHGADVNVKGKSGSWLYGGPAVSRAAEWGYERCLRFLVQSGADLSMTSKSGDTALMIAVRMRRAFCVDYLVKHMTVSMLNHNNNIGETALMLAACYDLFCVRRISTAGAALDLQDRGGNTALMIALRYGCHDVVKFLLSKNALFTTVTKSGHTPLSSAHNRGIVHLLRYKLDPSLSRRDRYMFHSIVRSWSYDAAVRALVRNGFPPLDLDCKSEVLTKPDVVLSTPISPLAVAILATRIRVVKFLVINRFFTRYDVNRLCWEPDLRQFLLDESKEGKLMCVQARQCLEVLNFLSKRPHSLRTLCLINISSFLSQDLGLDLPDTTRDKDRWTCKPTFKEKVKLLEIPRSLKRELLHKTPLSTICCLSWADITIGEEQRFPECNCGHCTGEQL</sequence>
<evidence type="ECO:0008006" key="7">
    <source>
        <dbReference type="Google" id="ProtNLM"/>
    </source>
</evidence>
<feature type="region of interest" description="Disordered" evidence="4">
    <location>
        <begin position="1"/>
        <end position="22"/>
    </location>
</feature>
<evidence type="ECO:0000256" key="3">
    <source>
        <dbReference type="PROSITE-ProRule" id="PRU00023"/>
    </source>
</evidence>
<keyword evidence="2 3" id="KW-0040">ANK repeat</keyword>
<protein>
    <recommendedName>
        <fullName evidence="7">Ankyrin repeat protein</fullName>
    </recommendedName>
</protein>
<dbReference type="Proteomes" id="UP001283361">
    <property type="component" value="Unassembled WGS sequence"/>
</dbReference>
<feature type="compositionally biased region" description="Basic and acidic residues" evidence="4">
    <location>
        <begin position="7"/>
        <end position="22"/>
    </location>
</feature>
<gene>
    <name evidence="5" type="ORF">RRG08_022951</name>
</gene>
<evidence type="ECO:0000256" key="4">
    <source>
        <dbReference type="SAM" id="MobiDB-lite"/>
    </source>
</evidence>
<dbReference type="Gene3D" id="1.25.40.20">
    <property type="entry name" value="Ankyrin repeat-containing domain"/>
    <property type="match status" value="2"/>
</dbReference>
<evidence type="ECO:0000256" key="1">
    <source>
        <dbReference type="ARBA" id="ARBA00022737"/>
    </source>
</evidence>
<dbReference type="EMBL" id="JAWDGP010001973">
    <property type="protein sequence ID" value="KAK3786328.1"/>
    <property type="molecule type" value="Genomic_DNA"/>
</dbReference>
<accession>A0AAE1DYK2</accession>
<reference evidence="5" key="1">
    <citation type="journal article" date="2023" name="G3 (Bethesda)">
        <title>A reference genome for the long-term kleptoplast-retaining sea slug Elysia crispata morphotype clarki.</title>
        <authorList>
            <person name="Eastman K.E."/>
            <person name="Pendleton A.L."/>
            <person name="Shaikh M.A."/>
            <person name="Suttiyut T."/>
            <person name="Ogas R."/>
            <person name="Tomko P."/>
            <person name="Gavelis G."/>
            <person name="Widhalm J.R."/>
            <person name="Wisecaver J.H."/>
        </authorList>
    </citation>
    <scope>NUCLEOTIDE SEQUENCE</scope>
    <source>
        <strain evidence="5">ECLA1</strain>
    </source>
</reference>
<dbReference type="PROSITE" id="PS50297">
    <property type="entry name" value="ANK_REP_REGION"/>
    <property type="match status" value="1"/>
</dbReference>
<name>A0AAE1DYK2_9GAST</name>
<organism evidence="5 6">
    <name type="scientific">Elysia crispata</name>
    <name type="common">lettuce slug</name>
    <dbReference type="NCBI Taxonomy" id="231223"/>
    <lineage>
        <taxon>Eukaryota</taxon>
        <taxon>Metazoa</taxon>
        <taxon>Spiralia</taxon>
        <taxon>Lophotrochozoa</taxon>
        <taxon>Mollusca</taxon>
        <taxon>Gastropoda</taxon>
        <taxon>Heterobranchia</taxon>
        <taxon>Euthyneura</taxon>
        <taxon>Panpulmonata</taxon>
        <taxon>Sacoglossa</taxon>
        <taxon>Placobranchoidea</taxon>
        <taxon>Plakobranchidae</taxon>
        <taxon>Elysia</taxon>
    </lineage>
</organism>
<dbReference type="PANTHER" id="PTHR24126:SF14">
    <property type="entry name" value="ANK_REP_REGION DOMAIN-CONTAINING PROTEIN"/>
    <property type="match status" value="1"/>
</dbReference>
<dbReference type="SUPFAM" id="SSF48403">
    <property type="entry name" value="Ankyrin repeat"/>
    <property type="match status" value="1"/>
</dbReference>
<dbReference type="SMART" id="SM00248">
    <property type="entry name" value="ANK"/>
    <property type="match status" value="5"/>
</dbReference>
<keyword evidence="6" id="KW-1185">Reference proteome</keyword>
<dbReference type="PROSITE" id="PS50088">
    <property type="entry name" value="ANK_REPEAT"/>
    <property type="match status" value="1"/>
</dbReference>
<evidence type="ECO:0000313" key="5">
    <source>
        <dbReference type="EMBL" id="KAK3786328.1"/>
    </source>
</evidence>